<dbReference type="AlphaFoldDB" id="A0AA36A314"/>
<accession>A0AA36A314</accession>
<organism evidence="2 3">
    <name type="scientific">Lactuca saligna</name>
    <name type="common">Willowleaf lettuce</name>
    <dbReference type="NCBI Taxonomy" id="75948"/>
    <lineage>
        <taxon>Eukaryota</taxon>
        <taxon>Viridiplantae</taxon>
        <taxon>Streptophyta</taxon>
        <taxon>Embryophyta</taxon>
        <taxon>Tracheophyta</taxon>
        <taxon>Spermatophyta</taxon>
        <taxon>Magnoliopsida</taxon>
        <taxon>eudicotyledons</taxon>
        <taxon>Gunneridae</taxon>
        <taxon>Pentapetalae</taxon>
        <taxon>asterids</taxon>
        <taxon>campanulids</taxon>
        <taxon>Asterales</taxon>
        <taxon>Asteraceae</taxon>
        <taxon>Cichorioideae</taxon>
        <taxon>Cichorieae</taxon>
        <taxon>Lactucinae</taxon>
        <taxon>Lactuca</taxon>
    </lineage>
</organism>
<keyword evidence="3" id="KW-1185">Reference proteome</keyword>
<evidence type="ECO:0000313" key="2">
    <source>
        <dbReference type="EMBL" id="CAI9302332.1"/>
    </source>
</evidence>
<dbReference type="Proteomes" id="UP001177003">
    <property type="component" value="Chromosome 9"/>
</dbReference>
<evidence type="ECO:0000256" key="1">
    <source>
        <dbReference type="SAM" id="MobiDB-lite"/>
    </source>
</evidence>
<feature type="compositionally biased region" description="Polar residues" evidence="1">
    <location>
        <begin position="47"/>
        <end position="56"/>
    </location>
</feature>
<protein>
    <submittedName>
        <fullName evidence="2">Uncharacterized protein</fullName>
    </submittedName>
</protein>
<feature type="compositionally biased region" description="Gly residues" evidence="1">
    <location>
        <begin position="106"/>
        <end position="122"/>
    </location>
</feature>
<proteinExistence type="predicted"/>
<gene>
    <name evidence="2" type="ORF">LSALG_LOCUS40824</name>
</gene>
<sequence length="142" mass="15225">MTNQSEEFMKKLEAFMTQQTQSTSELKAAVEALQAKQATLEEGLSAWSHNKSNKQGGSEASVEEEIEMESFDDPPEQSQGRGRGTGFGPDSAREAKGPTITTVVGRGKGPVGGQPNGSGQVIGKGNDSWRTGKPQPFKHSWD</sequence>
<evidence type="ECO:0000313" key="3">
    <source>
        <dbReference type="Proteomes" id="UP001177003"/>
    </source>
</evidence>
<name>A0AA36A314_LACSI</name>
<feature type="compositionally biased region" description="Acidic residues" evidence="1">
    <location>
        <begin position="61"/>
        <end position="75"/>
    </location>
</feature>
<reference evidence="2" key="1">
    <citation type="submission" date="2023-04" db="EMBL/GenBank/DDBJ databases">
        <authorList>
            <person name="Vijverberg K."/>
            <person name="Xiong W."/>
            <person name="Schranz E."/>
        </authorList>
    </citation>
    <scope>NUCLEOTIDE SEQUENCE</scope>
</reference>
<dbReference type="EMBL" id="OX465085">
    <property type="protein sequence ID" value="CAI9302332.1"/>
    <property type="molecule type" value="Genomic_DNA"/>
</dbReference>
<feature type="region of interest" description="Disordered" evidence="1">
    <location>
        <begin position="44"/>
        <end position="142"/>
    </location>
</feature>